<evidence type="ECO:0000313" key="1">
    <source>
        <dbReference type="EMBL" id="KAK5649636.1"/>
    </source>
</evidence>
<sequence>MNIYDRGQRLRIELCDTNVLEGHYEDGTKNRMDVVDIVDYYTKNPIGGRLSFYINEIQSIKELHDKSSLTDTTDMADEVIQSNLTSVPESDIERLQQMTKKYIYIDKTDQNYFDAINSLVNCESVGVVGVGANFNATKPVELLVLSSWSQVYIMNLTLCCESGFPSDLTDLLESDYVQKVGYNLIPLMESLCHCHKVTIKNIFDIQIADMKIEADKGNVLTNPRSLSECLNIYLDLPFLLECTPNNTSEAWSEHPLRDFQKIEASKLVTYLLTLMNIQKRLLLKEYFDPIETYLKKIHNSDCYHPRINFANEKLPSRIKEILDSF</sequence>
<proteinExistence type="predicted"/>
<dbReference type="InterPro" id="IPR036397">
    <property type="entry name" value="RNaseH_sf"/>
</dbReference>
<evidence type="ECO:0000313" key="2">
    <source>
        <dbReference type="Proteomes" id="UP001329430"/>
    </source>
</evidence>
<dbReference type="EMBL" id="JAVRBK010000001">
    <property type="protein sequence ID" value="KAK5649636.1"/>
    <property type="molecule type" value="Genomic_DNA"/>
</dbReference>
<dbReference type="PANTHER" id="PTHR46628">
    <property type="entry name" value="PIRNA BIOGENESIS PROTEIN EXD1"/>
    <property type="match status" value="1"/>
</dbReference>
<accession>A0AAN7VSU0</accession>
<organism evidence="1 2">
    <name type="scientific">Pyrocoelia pectoralis</name>
    <dbReference type="NCBI Taxonomy" id="417401"/>
    <lineage>
        <taxon>Eukaryota</taxon>
        <taxon>Metazoa</taxon>
        <taxon>Ecdysozoa</taxon>
        <taxon>Arthropoda</taxon>
        <taxon>Hexapoda</taxon>
        <taxon>Insecta</taxon>
        <taxon>Pterygota</taxon>
        <taxon>Neoptera</taxon>
        <taxon>Endopterygota</taxon>
        <taxon>Coleoptera</taxon>
        <taxon>Polyphaga</taxon>
        <taxon>Elateriformia</taxon>
        <taxon>Elateroidea</taxon>
        <taxon>Lampyridae</taxon>
        <taxon>Lampyrinae</taxon>
        <taxon>Pyrocoelia</taxon>
    </lineage>
</organism>
<dbReference type="GO" id="GO:0003676">
    <property type="term" value="F:nucleic acid binding"/>
    <property type="evidence" value="ECO:0007669"/>
    <property type="project" value="InterPro"/>
</dbReference>
<evidence type="ECO:0008006" key="3">
    <source>
        <dbReference type="Google" id="ProtNLM"/>
    </source>
</evidence>
<dbReference type="GO" id="GO:0034587">
    <property type="term" value="P:piRNA processing"/>
    <property type="evidence" value="ECO:0007669"/>
    <property type="project" value="TreeGrafter"/>
</dbReference>
<dbReference type="GO" id="GO:1990923">
    <property type="term" value="C:PET complex"/>
    <property type="evidence" value="ECO:0007669"/>
    <property type="project" value="TreeGrafter"/>
</dbReference>
<gene>
    <name evidence="1" type="ORF">RI129_000665</name>
</gene>
<dbReference type="AlphaFoldDB" id="A0AAN7VSU0"/>
<keyword evidence="2" id="KW-1185">Reference proteome</keyword>
<comment type="caution">
    <text evidence="1">The sequence shown here is derived from an EMBL/GenBank/DDBJ whole genome shotgun (WGS) entry which is preliminary data.</text>
</comment>
<dbReference type="SUPFAM" id="SSF53098">
    <property type="entry name" value="Ribonuclease H-like"/>
    <property type="match status" value="1"/>
</dbReference>
<dbReference type="Gene3D" id="3.30.420.10">
    <property type="entry name" value="Ribonuclease H-like superfamily/Ribonuclease H"/>
    <property type="match status" value="1"/>
</dbReference>
<dbReference type="PANTHER" id="PTHR46628:SF1">
    <property type="entry name" value="PIRNA BIOGENESIS PROTEIN EXD1"/>
    <property type="match status" value="1"/>
</dbReference>
<name>A0AAN7VSU0_9COLE</name>
<dbReference type="InterPro" id="IPR052144">
    <property type="entry name" value="piRNA_biogenesis_EXD1"/>
</dbReference>
<protein>
    <recommendedName>
        <fullName evidence="3">3'-5' exonuclease domain-containing protein</fullName>
    </recommendedName>
</protein>
<dbReference type="Proteomes" id="UP001329430">
    <property type="component" value="Chromosome 1"/>
</dbReference>
<reference evidence="1 2" key="1">
    <citation type="journal article" date="2024" name="Insects">
        <title>An Improved Chromosome-Level Genome Assembly of the Firefly Pyrocoelia pectoralis.</title>
        <authorList>
            <person name="Fu X."/>
            <person name="Meyer-Rochow V.B."/>
            <person name="Ballantyne L."/>
            <person name="Zhu X."/>
        </authorList>
    </citation>
    <scope>NUCLEOTIDE SEQUENCE [LARGE SCALE GENOMIC DNA]</scope>
    <source>
        <strain evidence="1">XCY_ONT2</strain>
    </source>
</reference>
<dbReference type="InterPro" id="IPR012337">
    <property type="entry name" value="RNaseH-like_sf"/>
</dbReference>